<evidence type="ECO:0000256" key="11">
    <source>
        <dbReference type="SAM" id="Phobius"/>
    </source>
</evidence>
<keyword evidence="6 11" id="KW-1133">Transmembrane helix</keyword>
<evidence type="ECO:0000313" key="18">
    <source>
        <dbReference type="Proteomes" id="UP001178461"/>
    </source>
</evidence>
<evidence type="ECO:0000313" key="17">
    <source>
        <dbReference type="EMBL" id="CAI5778344.1"/>
    </source>
</evidence>
<name>A0AA35P7Y6_9SAUR</name>
<dbReference type="InterPro" id="IPR031805">
    <property type="entry name" value="Piezo_TM25-28"/>
</dbReference>
<dbReference type="Proteomes" id="UP001178461">
    <property type="component" value="Chromosome 6"/>
</dbReference>
<evidence type="ECO:0000256" key="7">
    <source>
        <dbReference type="ARBA" id="ARBA00023065"/>
    </source>
</evidence>
<dbReference type="PANTHER" id="PTHR47049:SF7">
    <property type="entry name" value="PIEZO-TYPE MECHANOSENSITIVE ION CHANNEL COMPONENT 2 ISOFORM X1"/>
    <property type="match status" value="1"/>
</dbReference>
<feature type="transmembrane region" description="Helical" evidence="11">
    <location>
        <begin position="579"/>
        <end position="596"/>
    </location>
</feature>
<feature type="transmembrane region" description="Helical" evidence="11">
    <location>
        <begin position="438"/>
        <end position="456"/>
    </location>
</feature>
<feature type="transmembrane region" description="Helical" evidence="11">
    <location>
        <begin position="1790"/>
        <end position="1809"/>
    </location>
</feature>
<feature type="transmembrane region" description="Helical" evidence="11">
    <location>
        <begin position="1754"/>
        <end position="1778"/>
    </location>
</feature>
<dbReference type="InterPro" id="IPR056769">
    <property type="entry name" value="Piezo_TM1-24"/>
</dbReference>
<feature type="transmembrane region" description="Helical" evidence="11">
    <location>
        <begin position="468"/>
        <end position="489"/>
    </location>
</feature>
<feature type="transmembrane region" description="Helical" evidence="11">
    <location>
        <begin position="56"/>
        <end position="78"/>
    </location>
</feature>
<feature type="compositionally biased region" description="Acidic residues" evidence="10">
    <location>
        <begin position="152"/>
        <end position="174"/>
    </location>
</feature>
<dbReference type="Pfam" id="PF23188">
    <property type="entry name" value="THU_Piezo1"/>
    <property type="match status" value="1"/>
</dbReference>
<dbReference type="Pfam" id="PF15917">
    <property type="entry name" value="Piezo_TM25-28"/>
    <property type="match status" value="1"/>
</dbReference>
<keyword evidence="4" id="KW-1003">Cell membrane</keyword>
<accession>A0AA35P7Y6</accession>
<feature type="transmembrane region" description="Helical" evidence="11">
    <location>
        <begin position="255"/>
        <end position="278"/>
    </location>
</feature>
<evidence type="ECO:0000259" key="15">
    <source>
        <dbReference type="Pfam" id="PF24871"/>
    </source>
</evidence>
<feature type="transmembrane region" description="Helical" evidence="11">
    <location>
        <begin position="632"/>
        <end position="650"/>
    </location>
</feature>
<keyword evidence="3" id="KW-0813">Transport</keyword>
<feature type="domain" description="Piezo TM25-28" evidence="13">
    <location>
        <begin position="1153"/>
        <end position="1477"/>
    </location>
</feature>
<evidence type="ECO:0000259" key="16">
    <source>
        <dbReference type="Pfam" id="PF24874"/>
    </source>
</evidence>
<dbReference type="Pfam" id="PF12166">
    <property type="entry name" value="Piezo_cap"/>
    <property type="match status" value="1"/>
</dbReference>
<feature type="domain" description="Piezo non-specific cation channel cap" evidence="12">
    <location>
        <begin position="2266"/>
        <end position="2563"/>
    </location>
</feature>
<feature type="transmembrane region" description="Helical" evidence="11">
    <location>
        <begin position="189"/>
        <end position="208"/>
    </location>
</feature>
<keyword evidence="5 11" id="KW-0812">Transmembrane</keyword>
<evidence type="ECO:0000256" key="2">
    <source>
        <dbReference type="ARBA" id="ARBA00007821"/>
    </source>
</evidence>
<dbReference type="InterPro" id="IPR056770">
    <property type="entry name" value="Piezo_THU9_anchor"/>
</dbReference>
<dbReference type="InterPro" id="IPR031334">
    <property type="entry name" value="Piezo_cap_dom"/>
</dbReference>
<feature type="transmembrane region" description="Helical" evidence="11">
    <location>
        <begin position="509"/>
        <end position="531"/>
    </location>
</feature>
<feature type="transmembrane region" description="Helical" evidence="11">
    <location>
        <begin position="1003"/>
        <end position="1021"/>
    </location>
</feature>
<feature type="region of interest" description="Disordered" evidence="10">
    <location>
        <begin position="152"/>
        <end position="179"/>
    </location>
</feature>
<reference evidence="17" key="1">
    <citation type="submission" date="2022-12" db="EMBL/GenBank/DDBJ databases">
        <authorList>
            <person name="Alioto T."/>
            <person name="Alioto T."/>
            <person name="Gomez Garrido J."/>
        </authorList>
    </citation>
    <scope>NUCLEOTIDE SEQUENCE</scope>
</reference>
<evidence type="ECO:0000256" key="8">
    <source>
        <dbReference type="ARBA" id="ARBA00023136"/>
    </source>
</evidence>
<dbReference type="Pfam" id="PF24874">
    <property type="entry name" value="Piezo_THU9_anchor"/>
    <property type="match status" value="1"/>
</dbReference>
<evidence type="ECO:0000256" key="6">
    <source>
        <dbReference type="ARBA" id="ARBA00022989"/>
    </source>
</evidence>
<feature type="transmembrane region" description="Helical" evidence="11">
    <location>
        <begin position="2206"/>
        <end position="2230"/>
    </location>
</feature>
<feature type="compositionally biased region" description="Low complexity" evidence="10">
    <location>
        <begin position="1908"/>
        <end position="1921"/>
    </location>
</feature>
<dbReference type="EMBL" id="OX395131">
    <property type="protein sequence ID" value="CAI5778344.1"/>
    <property type="molecule type" value="Genomic_DNA"/>
</dbReference>
<feature type="transmembrane region" description="Helical" evidence="11">
    <location>
        <begin position="831"/>
        <end position="857"/>
    </location>
</feature>
<proteinExistence type="inferred from homology"/>
<feature type="region of interest" description="Disordered" evidence="10">
    <location>
        <begin position="1882"/>
        <end position="1927"/>
    </location>
</feature>
<feature type="domain" description="Piezo TM1-24" evidence="15">
    <location>
        <begin position="20"/>
        <end position="710"/>
    </location>
</feature>
<feature type="compositionally biased region" description="Basic and acidic residues" evidence="10">
    <location>
        <begin position="1598"/>
        <end position="1612"/>
    </location>
</feature>
<feature type="transmembrane region" description="Helical" evidence="11">
    <location>
        <begin position="319"/>
        <end position="341"/>
    </location>
</feature>
<protein>
    <submittedName>
        <fullName evidence="17">PIEZO domain-containing protein</fullName>
    </submittedName>
</protein>
<feature type="compositionally biased region" description="Basic residues" evidence="10">
    <location>
        <begin position="1886"/>
        <end position="1896"/>
    </location>
</feature>
<feature type="transmembrane region" description="Helical" evidence="11">
    <location>
        <begin position="2066"/>
        <end position="2085"/>
    </location>
</feature>
<feature type="transmembrane region" description="Helical" evidence="11">
    <location>
        <begin position="102"/>
        <end position="126"/>
    </location>
</feature>
<feature type="transmembrane region" description="Helical" evidence="11">
    <location>
        <begin position="412"/>
        <end position="432"/>
    </location>
</feature>
<feature type="transmembrane region" description="Helical" evidence="11">
    <location>
        <begin position="214"/>
        <end position="243"/>
    </location>
</feature>
<keyword evidence="18" id="KW-1185">Reference proteome</keyword>
<feature type="transmembrane region" description="Helical" evidence="11">
    <location>
        <begin position="1993"/>
        <end position="2015"/>
    </location>
</feature>
<evidence type="ECO:0000256" key="9">
    <source>
        <dbReference type="ARBA" id="ARBA00023303"/>
    </source>
</evidence>
<feature type="domain" description="Piezo transmembrane helical unit" evidence="14">
    <location>
        <begin position="1746"/>
        <end position="1869"/>
    </location>
</feature>
<evidence type="ECO:0000259" key="14">
    <source>
        <dbReference type="Pfam" id="PF23188"/>
    </source>
</evidence>
<feature type="region of interest" description="Disordered" evidence="10">
    <location>
        <begin position="1381"/>
        <end position="1408"/>
    </location>
</feature>
<dbReference type="GO" id="GO:0005886">
    <property type="term" value="C:plasma membrane"/>
    <property type="evidence" value="ECO:0007669"/>
    <property type="project" value="UniProtKB-SubCell"/>
</dbReference>
<evidence type="ECO:0000259" key="13">
    <source>
        <dbReference type="Pfam" id="PF15917"/>
    </source>
</evidence>
<feature type="transmembrane region" description="Helical" evidence="11">
    <location>
        <begin position="1055"/>
        <end position="1075"/>
    </location>
</feature>
<feature type="transmembrane region" description="Helical" evidence="11">
    <location>
        <begin position="2035"/>
        <end position="2054"/>
    </location>
</feature>
<dbReference type="Pfam" id="PF24871">
    <property type="entry name" value="Piezo_TM1-24"/>
    <property type="match status" value="1"/>
</dbReference>
<feature type="transmembrane region" description="Helical" evidence="11">
    <location>
        <begin position="1235"/>
        <end position="1258"/>
    </location>
</feature>
<keyword evidence="8 11" id="KW-0472">Membrane</keyword>
<dbReference type="InterPro" id="IPR027272">
    <property type="entry name" value="Piezo"/>
</dbReference>
<feature type="transmembrane region" description="Helical" evidence="11">
    <location>
        <begin position="2476"/>
        <end position="2499"/>
    </location>
</feature>
<comment type="subcellular location">
    <subcellularLocation>
        <location evidence="1">Cell membrane</location>
        <topology evidence="1">Multi-pass membrane protein</topology>
    </subcellularLocation>
</comment>
<evidence type="ECO:0000256" key="5">
    <source>
        <dbReference type="ARBA" id="ARBA00022692"/>
    </source>
</evidence>
<dbReference type="GO" id="GO:0008381">
    <property type="term" value="F:mechanosensitive monoatomic ion channel activity"/>
    <property type="evidence" value="ECO:0007669"/>
    <property type="project" value="InterPro"/>
</dbReference>
<keyword evidence="7" id="KW-0406">Ion transport</keyword>
<evidence type="ECO:0000256" key="3">
    <source>
        <dbReference type="ARBA" id="ARBA00022448"/>
    </source>
</evidence>
<feature type="transmembrane region" description="Helical" evidence="11">
    <location>
        <begin position="12"/>
        <end position="35"/>
    </location>
</feature>
<evidence type="ECO:0000256" key="10">
    <source>
        <dbReference type="SAM" id="MobiDB-lite"/>
    </source>
</evidence>
<organism evidence="17 18">
    <name type="scientific">Podarcis lilfordi</name>
    <name type="common">Lilford's wall lizard</name>
    <dbReference type="NCBI Taxonomy" id="74358"/>
    <lineage>
        <taxon>Eukaryota</taxon>
        <taxon>Metazoa</taxon>
        <taxon>Chordata</taxon>
        <taxon>Craniata</taxon>
        <taxon>Vertebrata</taxon>
        <taxon>Euteleostomi</taxon>
        <taxon>Lepidosauria</taxon>
        <taxon>Squamata</taxon>
        <taxon>Bifurcata</taxon>
        <taxon>Unidentata</taxon>
        <taxon>Episquamata</taxon>
        <taxon>Laterata</taxon>
        <taxon>Lacertibaenia</taxon>
        <taxon>Lacertidae</taxon>
        <taxon>Podarcis</taxon>
    </lineage>
</organism>
<feature type="region of interest" description="Disordered" evidence="10">
    <location>
        <begin position="1596"/>
        <end position="1618"/>
    </location>
</feature>
<evidence type="ECO:0000259" key="12">
    <source>
        <dbReference type="Pfam" id="PF12166"/>
    </source>
</evidence>
<gene>
    <name evidence="17" type="ORF">PODLI_1B004936</name>
</gene>
<keyword evidence="9" id="KW-0407">Ion channel</keyword>
<dbReference type="PANTHER" id="PTHR47049">
    <property type="entry name" value="PIEZO-TYPE MECHANOSENSITIVE ION CHANNEL HOMOLOG"/>
    <property type="match status" value="1"/>
</dbReference>
<evidence type="ECO:0000256" key="4">
    <source>
        <dbReference type="ARBA" id="ARBA00022475"/>
    </source>
</evidence>
<feature type="transmembrane region" description="Helical" evidence="11">
    <location>
        <begin position="602"/>
        <end position="620"/>
    </location>
</feature>
<feature type="transmembrane region" description="Helical" evidence="11">
    <location>
        <begin position="2097"/>
        <end position="2114"/>
    </location>
</feature>
<feature type="domain" description="Piezo THU9 and anchor" evidence="16">
    <location>
        <begin position="1992"/>
        <end position="2228"/>
    </location>
</feature>
<sequence>MHFFLKITPCWIFLVAIGFRYNGLSVVYLFFLLLLPLFPKPNAVTMKGSTGQMLSAITYTSFVFLVVQAAFQIVFHYLPPNDFLWEKVLCHFGFPRFSSLNAWNIICLLAPDIGMFLTSLTITQLCKKMVKLLNRKAQLHPRNQDLFPCDDEEEMEEEMESEAETDNTDDEEMEGSPGQDNLENGQQRFLLKLTLFLAALRIICEGLFSSAGKLAVVLLLGLAGIILPSATSAVYFFIFLGLCSWWSCHRPVSPVAFNSLCVLVAIFSAGHLGAFYLYQLPYFQDLVPPEDIYARVLGLAPLIKTNITEPWKLQVHPQLSWPVALNPIALLVLYCTLVMMLQRWALPPKEVYVTNGSFQSTLLLQCQSHRSCEVNAYINEGHNLSFSDETCSENASETDGEQGTEENRPSTFLALAQLLMNQSYITALIVMMVWSITYVSWLTFVLLIWSCVIWMLRNRRLYALRSSPFLVAYGNVLVVLNFFAGLHVSKEELFPGVSASLLVDLDLKPYSLPCVHLGVKILYLFTFWLLLKQWMMQKQRQRQEEEESLKGVRVDGAAETDNPQNILLGLLGSALQGMLVKYWIYICSVMFFIVSFNGKVALYKILYIVLFLLCVALYQVHYEMWRRILKSFWLTTVFYSMVVLIAIYAYQFEMVSAFFLNTLEISEERLKDLGLERFSTIELFARILLPGAFLLACILQLHYFHEDFLKATDLANICIRPLSGSDSNTETHVHFLANMLKEHILKLQSRLAAEQLQDDIEDGPEKPENSAVGENMGKCHQAKLVEKMSKWTEVVDSVVPHLLKLLATIQAMQAFAWRFLELHILKILSTWIIWITVHEVSLMNYPFFILWAFALPYSKLCPHASRICTFWSCVMVFCKMAYQLKFVKPLTYSSNCTQSNMTYYHYTNMDELLEKSLLYKAPVDPAHWFGGLLKCSDNVLPCLKNHLTILGLMALEATVHRHQLFYRIQNQLVPPPTGSVFYDVARENLDDGLLSCIKYFANYSFYKFGLEICFVVAINVIRQRMDFYALIHASWLIYLLSRRRRKAMAEAWPKYCCFLASIAAFQYLLCIGLPPALCQDYPWRTSHWLLHSNLIKWLYLPDFAKRPDASCLLYDFLLLLATSLQWQVFEDENKLVVRMQAGDNVEISHSLDPAGLSEYSLVPNFIHCRSYLDLVKVILFRYHFWFVLCLIFMTGTTRINIFCVGYLLACFYFMRFGQSLQLKPVKDILRLWDYLIAYTALVIATKNLLAIGACAYLSKLQTNHCWLIQTFGMFCTIPGYDVDPPEDEICELPEKEAGITWDAICFTFLLIQRRIFTSYYYLYVVADLKAAKTLAFRGAQLFEVKLKKVVELRTEEERKSMQTMKKQLELIKPKRNRTTLEKWGPEAVQESEKAEDSEDDANKKENEGKKTWWQPWVTHTSMVRSGSYYLFETDSEEEEEQGPTEKSEKEYLKKKTAFQLAYEAWMTSSKSALKMRELDEIRDQGKEEQQQCQLAANVKMESWEGNLEKSAPEEDLDEPENILQRATNIVKFTWVFIQALLDDTTEALNSLCKDNLDVANVLRIEKCMIWREIQKGKVASADIVLQYYNLEKTQPDYGKSEAETTEMNESKNRSPQCPLGEYVDPSLVQLRRRSSDASRGVTGNEKVEEGSHIGLRPQGLTSATSCTEFASWGSSSSVMEGSTHSLFLRSEESGAPPSSNVPAAMTASEWLLNRVFHDNELEQSDKFYQSLPRPLKLGVALYNAMVSKSEMLCYFVIILNHMVSASILTLVLPILIFLWAMLSIPRPTKFFWMTAIIYTEVTVVVKYFSQFGFFPWTTKAYCGVYAEEPLALPNIAGIEKKDGYVHFDLVQLLALFFHRYILKCYGLWDSKGVSIPDAEEKNLAGRQKKKRHRGHLKERPSGSGGNCSSRYPSPSRAAARSVNEDKTLEEAKKKWSLFRKKPTGGKRLTKAAMKRQMMKAKKLLIKIALQIYRPIRQFFYDIIHPECSLICDVYALMFLVDVINFIIVIFGYWAFGKHSAAADITESLSEDQVPEAFLVMLLVQFGTMIVDRAIYLRKSMFGKCVFQVLLVFGIHFWMFFILPGVTERRFNRNPVAQLWYLVKCVYFGLSAYQIKCGYPERVLGNVLTKSYNCINLFLFQGFRLIPFLTELRAAMDWVWTDTTLSLSSWICVEDIYANIFILKCWRESEKKYPQPPGQKKKLLVKYGMGGFIVFVLICIVWFPLLLMSLVKSVAGVTNQPLGVSVKITISGYESLFTMSAQQQNLVPFTHAAYNELTTQYALHPSAMQFIVNYSPEDVIVAKIKGNASLLWSISPASRKAMIAELSNSSAIYINFHWTLLRNASLVKNIEASGLHTMRYEDKGIREQIVEMLRGTRTEGVLLPGVLPRYLRAAGGAEAKMAHRLQVAHSNAPKDVDKMAFFRNITIKLQQLPAKESLSHVPEWWVVKEQRPGCLGNGCSKNMELFIFNDKVSPPSLGFLAAHGIVGLYMSFVLVIGKFIRELFNGISRSIMFEELPNVDRILKLCTDIFLAREAGELELEEQLFAKLIFLYRSPETMIKWTREPRED</sequence>
<evidence type="ECO:0000256" key="1">
    <source>
        <dbReference type="ARBA" id="ARBA00004651"/>
    </source>
</evidence>
<feature type="transmembrane region" description="Helical" evidence="11">
    <location>
        <begin position="1184"/>
        <end position="1214"/>
    </location>
</feature>
<feature type="transmembrane region" description="Helical" evidence="11">
    <location>
        <begin position="683"/>
        <end position="704"/>
    </location>
</feature>
<comment type="similarity">
    <text evidence="2">Belongs to the PIEZO (TC 1.A.75) family.</text>
</comment>
<dbReference type="InterPro" id="IPR056768">
    <property type="entry name" value="THU_Piezo"/>
</dbReference>